<dbReference type="SMART" id="SM00910">
    <property type="entry name" value="HIRAN"/>
    <property type="match status" value="1"/>
</dbReference>
<gene>
    <name evidence="17" type="ORF">OLEA9_A022512</name>
</gene>
<dbReference type="AlphaFoldDB" id="A0A8S0T246"/>
<dbReference type="InterPro" id="IPR038718">
    <property type="entry name" value="SNF2-like_sf"/>
</dbReference>
<dbReference type="SMART" id="SM00490">
    <property type="entry name" value="HELICc"/>
    <property type="match status" value="1"/>
</dbReference>
<dbReference type="PANTHER" id="PTHR45626:SF45">
    <property type="entry name" value="DNA REPAIR PROTEIN RAD5A"/>
    <property type="match status" value="1"/>
</dbReference>
<dbReference type="InterPro" id="IPR009060">
    <property type="entry name" value="UBA-like_sf"/>
</dbReference>
<evidence type="ECO:0000256" key="12">
    <source>
        <dbReference type="SAM" id="MobiDB-lite"/>
    </source>
</evidence>
<feature type="compositionally biased region" description="Acidic residues" evidence="12">
    <location>
        <begin position="321"/>
        <end position="332"/>
    </location>
</feature>
<evidence type="ECO:0000256" key="7">
    <source>
        <dbReference type="ARBA" id="ARBA00022806"/>
    </source>
</evidence>
<dbReference type="PROSITE" id="PS00518">
    <property type="entry name" value="ZF_RING_1"/>
    <property type="match status" value="1"/>
</dbReference>
<dbReference type="PROSITE" id="PS50030">
    <property type="entry name" value="UBA"/>
    <property type="match status" value="1"/>
</dbReference>
<dbReference type="GO" id="GO:0005524">
    <property type="term" value="F:ATP binding"/>
    <property type="evidence" value="ECO:0007669"/>
    <property type="project" value="UniProtKB-KW"/>
</dbReference>
<evidence type="ECO:0000313" key="17">
    <source>
        <dbReference type="EMBL" id="CAA2999552.1"/>
    </source>
</evidence>
<dbReference type="SUPFAM" id="SSF57850">
    <property type="entry name" value="RING/U-box"/>
    <property type="match status" value="1"/>
</dbReference>
<feature type="compositionally biased region" description="Low complexity" evidence="12">
    <location>
        <begin position="87"/>
        <end position="99"/>
    </location>
</feature>
<evidence type="ECO:0000256" key="4">
    <source>
        <dbReference type="ARBA" id="ARBA00022741"/>
    </source>
</evidence>
<dbReference type="Pfam" id="PF08797">
    <property type="entry name" value="HIRAN"/>
    <property type="match status" value="1"/>
</dbReference>
<evidence type="ECO:0000256" key="5">
    <source>
        <dbReference type="ARBA" id="ARBA00022771"/>
    </source>
</evidence>
<keyword evidence="3" id="KW-0479">Metal-binding</keyword>
<evidence type="ECO:0000259" key="13">
    <source>
        <dbReference type="PROSITE" id="PS50030"/>
    </source>
</evidence>
<dbReference type="CDD" id="cd18793">
    <property type="entry name" value="SF2_C_SNF"/>
    <property type="match status" value="1"/>
</dbReference>
<evidence type="ECO:0000259" key="15">
    <source>
        <dbReference type="PROSITE" id="PS51192"/>
    </source>
</evidence>
<accession>A0A8S0T246</accession>
<evidence type="ECO:0000259" key="16">
    <source>
        <dbReference type="PROSITE" id="PS51194"/>
    </source>
</evidence>
<comment type="similarity">
    <text evidence="2">Belongs to the SNF2/RAD54 helicase family. RAD16 subfamily.</text>
</comment>
<dbReference type="InterPro" id="IPR027417">
    <property type="entry name" value="P-loop_NTPase"/>
</dbReference>
<dbReference type="Proteomes" id="UP000594638">
    <property type="component" value="Unassembled WGS sequence"/>
</dbReference>
<sequence length="1033" mass="114560">MGNKGTDEVISTVRSIVGLDFSDMDIIRALHMANNDPTAAINIIFDSPRLFKKPEYLKKTGLSNGNLNPKPPTVESNLEFNAKRVRNSNSVSNSNGNLNARSGKIEGADNGNGNSTLGKEMGSEWWLVGTAEVAGLSTCKGRSLNPGDEVNFTFPVERKSTTPSPGKFGGGRGRPAAACSEIVRFSTKAHGEIGRIPNEWARCLLPLVREKKVRLEGCCKYAPAALGIMDTIVLNMSVYINSSMLRKIHQTSLKTTSNSVDESILHPLPSLFRLLGLVPFKKAQFTPGDLYTRKRPLNPGETSFLHINKFKNPSSTNGNEVENEEPISDNDLDSIVGVSDSSHLEEMEPPSTLQCELRPYQKQALHWMFQLEKGRNIDDAATTLHPCWDAYRLADTRDLVIYLNVFSGDAATEFPSTLQIARGGILADSMGLGKTIMTISLLLSHSGRGGLSSKTSNENSESGNMLDDSPTSSKKATKFSGFDKVQKQQNSLAAGGNLIICPMTLIGQWKTEIETHARPGALSIYVHYGQNRSKDAKVLAQSDVVLTTYGVLASEFSTENGEENGGLYSIRWFRVVLDEAHTIKSTKSQISMAAAGLIADRRWCLTGTPIQNNLEDVYSLLRFLRIEPWGSWACQSSSLCFLLKSNDKSFFHFLDHGGKISIEHWKIFCIIDVLVSENASLEMFGLEINLVKTSRILFLKYKASNQLLSGCCPVTLDYNLDFEELVELYLCPRFVSDVLFVLVSSRGDTQEFSDLNKLARRFLKGGLDSKDGQAKDTLSHAYVLEVVDKLRKGEQGECPICLEAFEDAVLTPCAHRLCRECLLASWKSPTSGLCPVCRKTISKQELITAPTESRFRIDVEKSWVESSKVSALLCELKNLQTLSSKSIVFSQWTAFLDLLQIPLSRSNIPFLRLDGTLNQQQREKVIKQFSEEDNILVLLMSLKAGGVGINLTAASNAFVMDPWWNPAVEEQAVMRIHRIGQTKRVMIKRFIVKGTVEERMEAVQARKQRMISGALTDQEVRTARIEELKMLFT</sequence>
<proteinExistence type="inferred from homology"/>
<dbReference type="GO" id="GO:0016818">
    <property type="term" value="F:hydrolase activity, acting on acid anhydrides, in phosphorus-containing anhydrides"/>
    <property type="evidence" value="ECO:0007669"/>
    <property type="project" value="InterPro"/>
</dbReference>
<keyword evidence="10" id="KW-0539">Nucleus</keyword>
<keyword evidence="8" id="KW-0862">Zinc</keyword>
<dbReference type="GO" id="GO:0008094">
    <property type="term" value="F:ATP-dependent activity, acting on DNA"/>
    <property type="evidence" value="ECO:0007669"/>
    <property type="project" value="TreeGrafter"/>
</dbReference>
<dbReference type="Pfam" id="PF00176">
    <property type="entry name" value="SNF2-rel_dom"/>
    <property type="match status" value="1"/>
</dbReference>
<feature type="compositionally biased region" description="Polar residues" evidence="12">
    <location>
        <begin position="454"/>
        <end position="474"/>
    </location>
</feature>
<name>A0A8S0T246_OLEEU</name>
<dbReference type="InterPro" id="IPR017907">
    <property type="entry name" value="Znf_RING_CS"/>
</dbReference>
<reference evidence="17 18" key="1">
    <citation type="submission" date="2019-12" db="EMBL/GenBank/DDBJ databases">
        <authorList>
            <person name="Alioto T."/>
            <person name="Alioto T."/>
            <person name="Gomez Garrido J."/>
        </authorList>
    </citation>
    <scope>NUCLEOTIDE SEQUENCE [LARGE SCALE GENOMIC DNA]</scope>
</reference>
<protein>
    <submittedName>
        <fullName evidence="17">SWI SNF-related matrix-associated actin-dependent regulator of chromatin subfamily A member 3-like</fullName>
    </submittedName>
</protein>
<dbReference type="PROSITE" id="PS51192">
    <property type="entry name" value="HELICASE_ATP_BIND_1"/>
    <property type="match status" value="1"/>
</dbReference>
<keyword evidence="18" id="KW-1185">Reference proteome</keyword>
<feature type="domain" description="Helicase C-terminal" evidence="16">
    <location>
        <begin position="868"/>
        <end position="1033"/>
    </location>
</feature>
<dbReference type="InterPro" id="IPR056450">
    <property type="entry name" value="UBA_RAD5A"/>
</dbReference>
<dbReference type="Pfam" id="PF24559">
    <property type="entry name" value="UBA_RAD5A"/>
    <property type="match status" value="1"/>
</dbReference>
<dbReference type="SUPFAM" id="SSF52540">
    <property type="entry name" value="P-loop containing nucleoside triphosphate hydrolases"/>
    <property type="match status" value="2"/>
</dbReference>
<dbReference type="PANTHER" id="PTHR45626">
    <property type="entry name" value="TRANSCRIPTION TERMINATION FACTOR 2-RELATED"/>
    <property type="match status" value="1"/>
</dbReference>
<evidence type="ECO:0000256" key="2">
    <source>
        <dbReference type="ARBA" id="ARBA00008438"/>
    </source>
</evidence>
<dbReference type="PROSITE" id="PS50089">
    <property type="entry name" value="ZF_RING_2"/>
    <property type="match status" value="1"/>
</dbReference>
<organism evidence="17 18">
    <name type="scientific">Olea europaea subsp. europaea</name>
    <dbReference type="NCBI Taxonomy" id="158383"/>
    <lineage>
        <taxon>Eukaryota</taxon>
        <taxon>Viridiplantae</taxon>
        <taxon>Streptophyta</taxon>
        <taxon>Embryophyta</taxon>
        <taxon>Tracheophyta</taxon>
        <taxon>Spermatophyta</taxon>
        <taxon>Magnoliopsida</taxon>
        <taxon>eudicotyledons</taxon>
        <taxon>Gunneridae</taxon>
        <taxon>Pentapetalae</taxon>
        <taxon>asterids</taxon>
        <taxon>lamiids</taxon>
        <taxon>Lamiales</taxon>
        <taxon>Oleaceae</taxon>
        <taxon>Oleeae</taxon>
        <taxon>Olea</taxon>
    </lineage>
</organism>
<dbReference type="InterPro" id="IPR049730">
    <property type="entry name" value="SNF2/RAD54-like_C"/>
</dbReference>
<feature type="compositionally biased region" description="Polar residues" evidence="12">
    <location>
        <begin position="311"/>
        <end position="320"/>
    </location>
</feature>
<dbReference type="Gramene" id="OE9A022512T6">
    <property type="protein sequence ID" value="OE9A022512C6"/>
    <property type="gene ID" value="OE9A022512"/>
</dbReference>
<dbReference type="GO" id="GO:0008270">
    <property type="term" value="F:zinc ion binding"/>
    <property type="evidence" value="ECO:0007669"/>
    <property type="project" value="UniProtKB-KW"/>
</dbReference>
<feature type="region of interest" description="Disordered" evidence="12">
    <location>
        <begin position="85"/>
        <end position="116"/>
    </location>
</feature>
<dbReference type="Gene3D" id="3.40.50.300">
    <property type="entry name" value="P-loop containing nucleotide triphosphate hydrolases"/>
    <property type="match status" value="1"/>
</dbReference>
<dbReference type="InterPro" id="IPR013083">
    <property type="entry name" value="Znf_RING/FYVE/PHD"/>
</dbReference>
<evidence type="ECO:0000256" key="8">
    <source>
        <dbReference type="ARBA" id="ARBA00022833"/>
    </source>
</evidence>
<keyword evidence="4" id="KW-0547">Nucleotide-binding</keyword>
<keyword evidence="5 11" id="KW-0863">Zinc-finger</keyword>
<keyword evidence="6" id="KW-0378">Hydrolase</keyword>
<dbReference type="Gene3D" id="3.30.40.10">
    <property type="entry name" value="Zinc/RING finger domain, C3HC4 (zinc finger)"/>
    <property type="match status" value="1"/>
</dbReference>
<dbReference type="EMBL" id="CACTIH010005637">
    <property type="protein sequence ID" value="CAA2999552.1"/>
    <property type="molecule type" value="Genomic_DNA"/>
</dbReference>
<keyword evidence="9" id="KW-0067">ATP-binding</keyword>
<feature type="domain" description="RING-type" evidence="14">
    <location>
        <begin position="798"/>
        <end position="838"/>
    </location>
</feature>
<dbReference type="GO" id="GO:0004386">
    <property type="term" value="F:helicase activity"/>
    <property type="evidence" value="ECO:0007669"/>
    <property type="project" value="UniProtKB-KW"/>
</dbReference>
<dbReference type="GO" id="GO:0003676">
    <property type="term" value="F:nucleic acid binding"/>
    <property type="evidence" value="ECO:0007669"/>
    <property type="project" value="InterPro"/>
</dbReference>
<dbReference type="SMART" id="SM00184">
    <property type="entry name" value="RING"/>
    <property type="match status" value="1"/>
</dbReference>
<evidence type="ECO:0000256" key="3">
    <source>
        <dbReference type="ARBA" id="ARBA00022723"/>
    </source>
</evidence>
<dbReference type="SMART" id="SM00487">
    <property type="entry name" value="DEXDc"/>
    <property type="match status" value="1"/>
</dbReference>
<feature type="domain" description="Helicase ATP-binding" evidence="15">
    <location>
        <begin position="415"/>
        <end position="627"/>
    </location>
</feature>
<dbReference type="InterPro" id="IPR014001">
    <property type="entry name" value="Helicase_ATP-bd"/>
</dbReference>
<dbReference type="InterPro" id="IPR014905">
    <property type="entry name" value="HIRAN"/>
</dbReference>
<evidence type="ECO:0000313" key="18">
    <source>
        <dbReference type="Proteomes" id="UP000594638"/>
    </source>
</evidence>
<evidence type="ECO:0000256" key="10">
    <source>
        <dbReference type="ARBA" id="ARBA00023242"/>
    </source>
</evidence>
<dbReference type="PROSITE" id="PS51194">
    <property type="entry name" value="HELICASE_CTER"/>
    <property type="match status" value="1"/>
</dbReference>
<evidence type="ECO:0000256" key="6">
    <source>
        <dbReference type="ARBA" id="ARBA00022801"/>
    </source>
</evidence>
<evidence type="ECO:0000259" key="14">
    <source>
        <dbReference type="PROSITE" id="PS50089"/>
    </source>
</evidence>
<dbReference type="InterPro" id="IPR050628">
    <property type="entry name" value="SNF2_RAD54_helicase_TF"/>
</dbReference>
<dbReference type="GO" id="GO:0006281">
    <property type="term" value="P:DNA repair"/>
    <property type="evidence" value="ECO:0007669"/>
    <property type="project" value="TreeGrafter"/>
</dbReference>
<comment type="subcellular location">
    <subcellularLocation>
        <location evidence="1">Nucleus</location>
    </subcellularLocation>
</comment>
<dbReference type="GO" id="GO:0005634">
    <property type="term" value="C:nucleus"/>
    <property type="evidence" value="ECO:0007669"/>
    <property type="project" value="UniProtKB-SubCell"/>
</dbReference>
<dbReference type="InterPro" id="IPR001650">
    <property type="entry name" value="Helicase_C-like"/>
</dbReference>
<dbReference type="Gene3D" id="3.40.50.10810">
    <property type="entry name" value="Tandem AAA-ATPase domain"/>
    <property type="match status" value="1"/>
</dbReference>
<dbReference type="InterPro" id="IPR000330">
    <property type="entry name" value="SNF2_N"/>
</dbReference>
<dbReference type="CDD" id="cd18008">
    <property type="entry name" value="DEXDc_SHPRH-like"/>
    <property type="match status" value="1"/>
</dbReference>
<keyword evidence="7" id="KW-0347">Helicase</keyword>
<evidence type="ECO:0000256" key="11">
    <source>
        <dbReference type="PROSITE-ProRule" id="PRU00175"/>
    </source>
</evidence>
<dbReference type="InterPro" id="IPR015940">
    <property type="entry name" value="UBA"/>
</dbReference>
<feature type="domain" description="UBA" evidence="13">
    <location>
        <begin position="5"/>
        <end position="47"/>
    </location>
</feature>
<evidence type="ECO:0000256" key="1">
    <source>
        <dbReference type="ARBA" id="ARBA00004123"/>
    </source>
</evidence>
<dbReference type="Pfam" id="PF13920">
    <property type="entry name" value="zf-C3HC4_3"/>
    <property type="match status" value="1"/>
</dbReference>
<feature type="region of interest" description="Disordered" evidence="12">
    <location>
        <begin position="309"/>
        <end position="332"/>
    </location>
</feature>
<dbReference type="SUPFAM" id="SSF46934">
    <property type="entry name" value="UBA-like"/>
    <property type="match status" value="1"/>
</dbReference>
<evidence type="ECO:0000256" key="9">
    <source>
        <dbReference type="ARBA" id="ARBA00022840"/>
    </source>
</evidence>
<dbReference type="InterPro" id="IPR001841">
    <property type="entry name" value="Znf_RING"/>
</dbReference>
<feature type="region of interest" description="Disordered" evidence="12">
    <location>
        <begin position="448"/>
        <end position="477"/>
    </location>
</feature>
<dbReference type="Pfam" id="PF00271">
    <property type="entry name" value="Helicase_C"/>
    <property type="match status" value="1"/>
</dbReference>
<comment type="caution">
    <text evidence="17">The sequence shown here is derived from an EMBL/GenBank/DDBJ whole genome shotgun (WGS) entry which is preliminary data.</text>
</comment>
<dbReference type="OrthoDB" id="448448at2759"/>